<dbReference type="PANTHER" id="PTHR33144:SF16">
    <property type="entry name" value="OS02G0129000 PROTEIN"/>
    <property type="match status" value="1"/>
</dbReference>
<dbReference type="AlphaFoldDB" id="A0AAQ3X509"/>
<dbReference type="EMBL" id="CP144751">
    <property type="protein sequence ID" value="WVZ85692.1"/>
    <property type="molecule type" value="Genomic_DNA"/>
</dbReference>
<dbReference type="InterPro" id="IPR004252">
    <property type="entry name" value="Probable_transposase_24"/>
</dbReference>
<feature type="region of interest" description="Disordered" evidence="1">
    <location>
        <begin position="88"/>
        <end position="129"/>
    </location>
</feature>
<dbReference type="Proteomes" id="UP001341281">
    <property type="component" value="Chromosome 07"/>
</dbReference>
<evidence type="ECO:0008006" key="4">
    <source>
        <dbReference type="Google" id="ProtNLM"/>
    </source>
</evidence>
<keyword evidence="3" id="KW-1185">Reference proteome</keyword>
<name>A0AAQ3X509_PASNO</name>
<reference evidence="2 3" key="1">
    <citation type="submission" date="2024-02" db="EMBL/GenBank/DDBJ databases">
        <title>High-quality chromosome-scale genome assembly of Pensacola bahiagrass (Paspalum notatum Flugge var. saurae).</title>
        <authorList>
            <person name="Vega J.M."/>
            <person name="Podio M."/>
            <person name="Orjuela J."/>
            <person name="Siena L.A."/>
            <person name="Pessino S.C."/>
            <person name="Combes M.C."/>
            <person name="Mariac C."/>
            <person name="Albertini E."/>
            <person name="Pupilli F."/>
            <person name="Ortiz J.P.A."/>
            <person name="Leblanc O."/>
        </authorList>
    </citation>
    <scope>NUCLEOTIDE SEQUENCE [LARGE SCALE GENOMIC DNA]</scope>
    <source>
        <strain evidence="2">R1</strain>
        <tissue evidence="2">Leaf</tissue>
    </source>
</reference>
<dbReference type="PANTHER" id="PTHR33144">
    <property type="entry name" value="OS10G0409366 PROTEIN-RELATED"/>
    <property type="match status" value="1"/>
</dbReference>
<sequence length="310" mass="35804">MRESLPMSGQDDPDRRRVVFVTRRGDAPSPFPSSLSRDPARRCPLRLVIFFGRRDEHRSLVTRHPLPKMGKGRRHNITQSLDAYLSEDHVEDQNAQKTATSSPIQPGTTEDQLDTETNNEFTKNEEVTRRGKTKLKHVWNMPKGQRIVVKCNEVDQAVGEEAGVLGKFLGMVARNGCLCSLSYKDWRLLIGKKDRVTNELKNKEDILKQLKKRLLYPARMEKWILKTIAERWRQHKSNLKSMYFDVHKSKEANYSNVPPGVIDDQWVALVNNWMTLKAQDMSNANRINCAKKKGPHTTRTISFARKREEL</sequence>
<evidence type="ECO:0000313" key="3">
    <source>
        <dbReference type="Proteomes" id="UP001341281"/>
    </source>
</evidence>
<evidence type="ECO:0000313" key="2">
    <source>
        <dbReference type="EMBL" id="WVZ85692.1"/>
    </source>
</evidence>
<gene>
    <name evidence="2" type="ORF">U9M48_032587</name>
</gene>
<organism evidence="2 3">
    <name type="scientific">Paspalum notatum var. saurae</name>
    <dbReference type="NCBI Taxonomy" id="547442"/>
    <lineage>
        <taxon>Eukaryota</taxon>
        <taxon>Viridiplantae</taxon>
        <taxon>Streptophyta</taxon>
        <taxon>Embryophyta</taxon>
        <taxon>Tracheophyta</taxon>
        <taxon>Spermatophyta</taxon>
        <taxon>Magnoliopsida</taxon>
        <taxon>Liliopsida</taxon>
        <taxon>Poales</taxon>
        <taxon>Poaceae</taxon>
        <taxon>PACMAD clade</taxon>
        <taxon>Panicoideae</taxon>
        <taxon>Andropogonodae</taxon>
        <taxon>Paspaleae</taxon>
        <taxon>Paspalinae</taxon>
        <taxon>Paspalum</taxon>
    </lineage>
</organism>
<protein>
    <recommendedName>
        <fullName evidence="4">Transposase</fullName>
    </recommendedName>
</protein>
<evidence type="ECO:0000256" key="1">
    <source>
        <dbReference type="SAM" id="MobiDB-lite"/>
    </source>
</evidence>
<proteinExistence type="predicted"/>
<feature type="non-terminal residue" evidence="2">
    <location>
        <position position="1"/>
    </location>
</feature>
<dbReference type="Pfam" id="PF03004">
    <property type="entry name" value="Transposase_24"/>
    <property type="match status" value="1"/>
</dbReference>
<accession>A0AAQ3X509</accession>
<feature type="compositionally biased region" description="Polar residues" evidence="1">
    <location>
        <begin position="95"/>
        <end position="110"/>
    </location>
</feature>